<organism evidence="2 3">
    <name type="scientific">Dactylosporangium sucinum</name>
    <dbReference type="NCBI Taxonomy" id="1424081"/>
    <lineage>
        <taxon>Bacteria</taxon>
        <taxon>Bacillati</taxon>
        <taxon>Actinomycetota</taxon>
        <taxon>Actinomycetes</taxon>
        <taxon>Micromonosporales</taxon>
        <taxon>Micromonosporaceae</taxon>
        <taxon>Dactylosporangium</taxon>
    </lineage>
</organism>
<accession>A0A917UEB2</accession>
<name>A0A917UEB2_9ACTN</name>
<protein>
    <submittedName>
        <fullName evidence="2">Uncharacterized protein</fullName>
    </submittedName>
</protein>
<dbReference type="AlphaFoldDB" id="A0A917UEB2"/>
<comment type="caution">
    <text evidence="2">The sequence shown here is derived from an EMBL/GenBank/DDBJ whole genome shotgun (WGS) entry which is preliminary data.</text>
</comment>
<evidence type="ECO:0000256" key="1">
    <source>
        <dbReference type="SAM" id="MobiDB-lite"/>
    </source>
</evidence>
<gene>
    <name evidence="2" type="ORF">GCM10007977_090930</name>
</gene>
<dbReference type="EMBL" id="BMPI01000070">
    <property type="protein sequence ID" value="GGM75171.1"/>
    <property type="molecule type" value="Genomic_DNA"/>
</dbReference>
<feature type="region of interest" description="Disordered" evidence="1">
    <location>
        <begin position="241"/>
        <end position="262"/>
    </location>
</feature>
<dbReference type="RefSeq" id="WP_190256309.1">
    <property type="nucleotide sequence ID" value="NZ_BMPI01000070.1"/>
</dbReference>
<dbReference type="Proteomes" id="UP000642070">
    <property type="component" value="Unassembled WGS sequence"/>
</dbReference>
<evidence type="ECO:0000313" key="2">
    <source>
        <dbReference type="EMBL" id="GGM75171.1"/>
    </source>
</evidence>
<keyword evidence="3" id="KW-1185">Reference proteome</keyword>
<evidence type="ECO:0000313" key="3">
    <source>
        <dbReference type="Proteomes" id="UP000642070"/>
    </source>
</evidence>
<reference evidence="2" key="1">
    <citation type="journal article" date="2014" name="Int. J. Syst. Evol. Microbiol.">
        <title>Complete genome sequence of Corynebacterium casei LMG S-19264T (=DSM 44701T), isolated from a smear-ripened cheese.</title>
        <authorList>
            <consortium name="US DOE Joint Genome Institute (JGI-PGF)"/>
            <person name="Walter F."/>
            <person name="Albersmeier A."/>
            <person name="Kalinowski J."/>
            <person name="Ruckert C."/>
        </authorList>
    </citation>
    <scope>NUCLEOTIDE SEQUENCE</scope>
    <source>
        <strain evidence="2">JCM 19831</strain>
    </source>
</reference>
<sequence length="262" mass="27159">MTGGELVFMCADTGAVVCVSGGDAAARVLVFLPTGETFWAAGAHVRPDAVRVSAMAALFTAPAHIVPGEPVAARWVPLSIAVALEPAAVDLALADDRPERVTALRGSGSIAVGSVVYRVEGAGWLSTAPAGPVAQRARAVFQDRSATFAAGLAGAVMVNTEVRRVPVAELAVRGQARVPVYRLSCALGGRTPRLVTGEIRDTLQHVTFVEPAPDGAGWVWWSAAPFVFVRSGTTGLGLVERTTRADSPREPSAPAGDLPDPY</sequence>
<proteinExistence type="predicted"/>
<reference evidence="2" key="2">
    <citation type="submission" date="2020-09" db="EMBL/GenBank/DDBJ databases">
        <authorList>
            <person name="Sun Q."/>
            <person name="Ohkuma M."/>
        </authorList>
    </citation>
    <scope>NUCLEOTIDE SEQUENCE</scope>
    <source>
        <strain evidence="2">JCM 19831</strain>
    </source>
</reference>